<dbReference type="InterPro" id="IPR022484">
    <property type="entry name" value="PEP-CTERM/exosrtase_acylTfrase"/>
</dbReference>
<reference evidence="1 2" key="1">
    <citation type="submission" date="2018-07" db="EMBL/GenBank/DDBJ databases">
        <title>Marsedoiliclastica nanhaica gen. nov. sp. nov., a novel marine hydrocarbonoclastic bacterium isolated from an in-situ enriched hydrocarbon-degrading consortium in deep-sea sediment.</title>
        <authorList>
            <person name="Dong C."/>
            <person name="Ma T."/>
            <person name="Liu R."/>
            <person name="Shao Z."/>
        </authorList>
    </citation>
    <scope>NUCLEOTIDE SEQUENCE [LARGE SCALE GENOMIC DNA]</scope>
    <source>
        <strain evidence="2">soil36-7</strain>
    </source>
</reference>
<proteinExistence type="predicted"/>
<keyword evidence="1" id="KW-0012">Acyltransferase</keyword>
<evidence type="ECO:0000313" key="1">
    <source>
        <dbReference type="EMBL" id="QCF25320.1"/>
    </source>
</evidence>
<dbReference type="SUPFAM" id="SSF55729">
    <property type="entry name" value="Acyl-CoA N-acyltransferases (Nat)"/>
    <property type="match status" value="1"/>
</dbReference>
<dbReference type="EMBL" id="CP031093">
    <property type="protein sequence ID" value="QCF25320.1"/>
    <property type="molecule type" value="Genomic_DNA"/>
</dbReference>
<keyword evidence="1" id="KW-0808">Transferase</keyword>
<dbReference type="NCBIfam" id="TIGR03694">
    <property type="entry name" value="exosort_acyl"/>
    <property type="match status" value="1"/>
</dbReference>
<dbReference type="InterPro" id="IPR016181">
    <property type="entry name" value="Acyl_CoA_acyltransferase"/>
</dbReference>
<sequence>MCAQAANSRQQSASTNEVIVLEHEYHPRIVNDISAHFYKSFALEPVETARQRQEMFQLRYQVYCLDRSFENPSDFPDQCERDLYDARAVHGLVRHKQSGIAIATVRLVLSQPSLGRGEFPMEANCLDALNGESRHQLGVVPREHLGELSRFAVSRNFRRRLGEADNPVGVSDRINYEDPEAEGNRALPYLTLGLFALIVRLSVAYDLSHWIAVMEPALIRLLRRFGINFANVGQTVDYHGRRKPVFSDISTVLTGIRRQRPDVWSFITDAGRYDPATRNAASEHKPSDRDWFIPQIERRRTRG</sequence>
<dbReference type="OrthoDB" id="582214at2"/>
<dbReference type="Gene3D" id="3.40.630.30">
    <property type="match status" value="1"/>
</dbReference>
<gene>
    <name evidence="1" type="ORF">soil367_04900</name>
</gene>
<evidence type="ECO:0000313" key="2">
    <source>
        <dbReference type="Proteomes" id="UP000298049"/>
    </source>
</evidence>
<dbReference type="Proteomes" id="UP000298049">
    <property type="component" value="Chromosome"/>
</dbReference>
<keyword evidence="2" id="KW-1185">Reference proteome</keyword>
<dbReference type="AlphaFoldDB" id="A0A4V1D8I6"/>
<name>A0A4V1D8I6_9ALTE</name>
<organism evidence="1 2">
    <name type="scientific">Hydrocarboniclastica marina</name>
    <dbReference type="NCBI Taxonomy" id="2259620"/>
    <lineage>
        <taxon>Bacteria</taxon>
        <taxon>Pseudomonadati</taxon>
        <taxon>Pseudomonadota</taxon>
        <taxon>Gammaproteobacteria</taxon>
        <taxon>Alteromonadales</taxon>
        <taxon>Alteromonadaceae</taxon>
        <taxon>Hydrocarboniclastica</taxon>
    </lineage>
</organism>
<dbReference type="Pfam" id="PF13444">
    <property type="entry name" value="Acetyltransf_5"/>
    <property type="match status" value="1"/>
</dbReference>
<accession>A0A4V1D8I6</accession>
<protein>
    <submittedName>
        <fullName evidence="1">PEP-CTERM/exosortase system-associated acyltransferase</fullName>
    </submittedName>
</protein>
<dbReference type="GO" id="GO:0016746">
    <property type="term" value="F:acyltransferase activity"/>
    <property type="evidence" value="ECO:0007669"/>
    <property type="project" value="UniProtKB-KW"/>
</dbReference>
<dbReference type="KEGG" id="hmi:soil367_04900"/>